<feature type="repeat" description="TPR" evidence="10">
    <location>
        <begin position="364"/>
        <end position="397"/>
    </location>
</feature>
<evidence type="ECO:0000256" key="9">
    <source>
        <dbReference type="ARBA" id="ARBA00038030"/>
    </source>
</evidence>
<name>A0A139AMM5_GONPJ</name>
<evidence type="ECO:0000256" key="2">
    <source>
        <dbReference type="ARBA" id="ARBA00022692"/>
    </source>
</evidence>
<feature type="repeat" description="TPR" evidence="10">
    <location>
        <begin position="194"/>
        <end position="227"/>
    </location>
</feature>
<evidence type="ECO:0000256" key="6">
    <source>
        <dbReference type="ARBA" id="ARBA00022989"/>
    </source>
</evidence>
<dbReference type="PANTHER" id="PTHR46208">
    <property type="entry name" value="MITOCHONDRIAL IMPORT RECEPTOR SUBUNIT TOM70"/>
    <property type="match status" value="1"/>
</dbReference>
<protein>
    <submittedName>
        <fullName evidence="11">TPR-like protein</fullName>
    </submittedName>
</protein>
<accession>A0A139AMM5</accession>
<dbReference type="GO" id="GO:0008320">
    <property type="term" value="F:protein transmembrane transporter activity"/>
    <property type="evidence" value="ECO:0007669"/>
    <property type="project" value="TreeGrafter"/>
</dbReference>
<evidence type="ECO:0000313" key="11">
    <source>
        <dbReference type="EMBL" id="KXS17773.1"/>
    </source>
</evidence>
<evidence type="ECO:0000256" key="10">
    <source>
        <dbReference type="PROSITE-ProRule" id="PRU00339"/>
    </source>
</evidence>
<sequence length="430" mass="48651">MNLSKLDECIRDCSSALRLNPSYVKSLYRRGTAHERKNELYEALVDYTATCIMEEFKKEETIKTTDRVLRELAKVKAGDIMKGKKDRPELPSPVFITAYLDSFRGGYTVEGIPDPAPTATHEHLKKAIELVHSRDYNGALNEITEATSGDLSALDAGLVSMAWNLLGTFKFLLADIDGAMEAFEKSIKADKSNVNSIVKYAGCYMEKGDIPKALEEFDRATETSPKDPDTFYHRGQVRFLLGSNNEALEDYEKALRLDPTFVFNQIQIAVLQYRLGQVDKALQGFDECSKRNPGSADVWNYYGEILLDMQRFDDAVANFDKAIKIRPVSPLSYMNKAFSYIQRQDLAQAEQFCRKATEVDPKCDLAYAQWAQILMQQNKLDEALEKYEAAISLSRTEPEVVQNVMFRTAALAQRDVLQQFPQLASKLGMR</sequence>
<dbReference type="SUPFAM" id="SSF48452">
    <property type="entry name" value="TPR-like"/>
    <property type="match status" value="2"/>
</dbReference>
<dbReference type="PROSITE" id="PS50005">
    <property type="entry name" value="TPR"/>
    <property type="match status" value="5"/>
</dbReference>
<organism evidence="11 12">
    <name type="scientific">Gonapodya prolifera (strain JEL478)</name>
    <name type="common">Monoblepharis prolifera</name>
    <dbReference type="NCBI Taxonomy" id="1344416"/>
    <lineage>
        <taxon>Eukaryota</taxon>
        <taxon>Fungi</taxon>
        <taxon>Fungi incertae sedis</taxon>
        <taxon>Chytridiomycota</taxon>
        <taxon>Chytridiomycota incertae sedis</taxon>
        <taxon>Monoblepharidomycetes</taxon>
        <taxon>Monoblepharidales</taxon>
        <taxon>Gonapodyaceae</taxon>
        <taxon>Gonapodya</taxon>
    </lineage>
</organism>
<dbReference type="PANTHER" id="PTHR46208:SF1">
    <property type="entry name" value="MITOCHONDRIAL IMPORT RECEPTOR SUBUNIT TOM70"/>
    <property type="match status" value="1"/>
</dbReference>
<dbReference type="Pfam" id="PF13181">
    <property type="entry name" value="TPR_8"/>
    <property type="match status" value="3"/>
</dbReference>
<dbReference type="Proteomes" id="UP000070544">
    <property type="component" value="Unassembled WGS sequence"/>
</dbReference>
<keyword evidence="4" id="KW-1000">Mitochondrion outer membrane</keyword>
<keyword evidence="5 10" id="KW-0802">TPR repeat</keyword>
<keyword evidence="6" id="KW-1133">Transmembrane helix</keyword>
<comment type="similarity">
    <text evidence="9">Belongs to the Tom70 family.</text>
</comment>
<dbReference type="Gene3D" id="1.25.40.10">
    <property type="entry name" value="Tetratricopeptide repeat domain"/>
    <property type="match status" value="2"/>
</dbReference>
<dbReference type="STRING" id="1344416.A0A139AMM5"/>
<feature type="repeat" description="TPR" evidence="10">
    <location>
        <begin position="160"/>
        <end position="193"/>
    </location>
</feature>
<evidence type="ECO:0000256" key="4">
    <source>
        <dbReference type="ARBA" id="ARBA00022787"/>
    </source>
</evidence>
<evidence type="ECO:0000256" key="3">
    <source>
        <dbReference type="ARBA" id="ARBA00022737"/>
    </source>
</evidence>
<evidence type="ECO:0000256" key="1">
    <source>
        <dbReference type="ARBA" id="ARBA00004572"/>
    </source>
</evidence>
<dbReference type="InterPro" id="IPR019734">
    <property type="entry name" value="TPR_rpt"/>
</dbReference>
<evidence type="ECO:0000313" key="12">
    <source>
        <dbReference type="Proteomes" id="UP000070544"/>
    </source>
</evidence>
<dbReference type="InterPro" id="IPR011990">
    <property type="entry name" value="TPR-like_helical_dom_sf"/>
</dbReference>
<comment type="subcellular location">
    <subcellularLocation>
        <location evidence="1">Mitochondrion outer membrane</location>
        <topology evidence="1">Single-pass membrane protein</topology>
    </subcellularLocation>
</comment>
<dbReference type="EMBL" id="KQ965745">
    <property type="protein sequence ID" value="KXS17773.1"/>
    <property type="molecule type" value="Genomic_DNA"/>
</dbReference>
<feature type="repeat" description="TPR" evidence="10">
    <location>
        <begin position="296"/>
        <end position="329"/>
    </location>
</feature>
<dbReference type="GO" id="GO:0030150">
    <property type="term" value="P:protein import into mitochondrial matrix"/>
    <property type="evidence" value="ECO:0007669"/>
    <property type="project" value="TreeGrafter"/>
</dbReference>
<dbReference type="PROSITE" id="PS50293">
    <property type="entry name" value="TPR_REGION"/>
    <property type="match status" value="2"/>
</dbReference>
<dbReference type="AlphaFoldDB" id="A0A139AMM5"/>
<reference evidence="11 12" key="1">
    <citation type="journal article" date="2015" name="Genome Biol. Evol.">
        <title>Phylogenomic analyses indicate that early fungi evolved digesting cell walls of algal ancestors of land plants.</title>
        <authorList>
            <person name="Chang Y."/>
            <person name="Wang S."/>
            <person name="Sekimoto S."/>
            <person name="Aerts A.L."/>
            <person name="Choi C."/>
            <person name="Clum A."/>
            <person name="LaButti K.M."/>
            <person name="Lindquist E.A."/>
            <person name="Yee Ngan C."/>
            <person name="Ohm R.A."/>
            <person name="Salamov A.A."/>
            <person name="Grigoriev I.V."/>
            <person name="Spatafora J.W."/>
            <person name="Berbee M.L."/>
        </authorList>
    </citation>
    <scope>NUCLEOTIDE SEQUENCE [LARGE SCALE GENOMIC DNA]</scope>
    <source>
        <strain evidence="11 12">JEL478</strain>
    </source>
</reference>
<dbReference type="Pfam" id="PF00515">
    <property type="entry name" value="TPR_1"/>
    <property type="match status" value="1"/>
</dbReference>
<proteinExistence type="inferred from homology"/>
<dbReference type="GO" id="GO:0045039">
    <property type="term" value="P:protein insertion into mitochondrial inner membrane"/>
    <property type="evidence" value="ECO:0007669"/>
    <property type="project" value="TreeGrafter"/>
</dbReference>
<dbReference type="Pfam" id="PF13432">
    <property type="entry name" value="TPR_16"/>
    <property type="match status" value="1"/>
</dbReference>
<keyword evidence="2" id="KW-0812">Transmembrane</keyword>
<keyword evidence="7" id="KW-0496">Mitochondrion</keyword>
<dbReference type="GO" id="GO:0005741">
    <property type="term" value="C:mitochondrial outer membrane"/>
    <property type="evidence" value="ECO:0007669"/>
    <property type="project" value="UniProtKB-SubCell"/>
</dbReference>
<evidence type="ECO:0000256" key="8">
    <source>
        <dbReference type="ARBA" id="ARBA00023136"/>
    </source>
</evidence>
<dbReference type="OMA" id="DDITACC"/>
<keyword evidence="12" id="KW-1185">Reference proteome</keyword>
<feature type="repeat" description="TPR" evidence="10">
    <location>
        <begin position="228"/>
        <end position="261"/>
    </location>
</feature>
<keyword evidence="8" id="KW-0472">Membrane</keyword>
<keyword evidence="3" id="KW-0677">Repeat</keyword>
<evidence type="ECO:0000256" key="7">
    <source>
        <dbReference type="ARBA" id="ARBA00023128"/>
    </source>
</evidence>
<dbReference type="GO" id="GO:0030943">
    <property type="term" value="F:mitochondrion targeting sequence binding"/>
    <property type="evidence" value="ECO:0007669"/>
    <property type="project" value="TreeGrafter"/>
</dbReference>
<dbReference type="SMART" id="SM00028">
    <property type="entry name" value="TPR"/>
    <property type="match status" value="8"/>
</dbReference>
<evidence type="ECO:0000256" key="5">
    <source>
        <dbReference type="ARBA" id="ARBA00022803"/>
    </source>
</evidence>
<gene>
    <name evidence="11" type="ORF">M427DRAFT_245570</name>
</gene>
<dbReference type="OrthoDB" id="2942533at2759"/>